<evidence type="ECO:0000256" key="4">
    <source>
        <dbReference type="SAM" id="Coils"/>
    </source>
</evidence>
<sequence>MAQDGPHGHHDASSSSERSFVTPRTVNFLDPAGNDNGGSKIGSPVSMDAASKGKEVIPNATNGGEQHGSPSRSEANDDGELKVQIIMERERRRQMKDMFNTLKDLMPHVPKKVDKATLVGETINYIKALEQTKANLERKKQERALARQASAAANKAGASSVPVARTAHGMAALSNGWGPVLPQQPAAPAPPPRGPEGFQTWSTQKVVLSVLSNNEAVINVCVPRQAHKLTLVLSVLSKYGIEVISMQVAADGAGSLFAIHTRVNGAGGQNPSAEDIYKLAVSEIMVWLST</sequence>
<protein>
    <recommendedName>
        <fullName evidence="6">BHLH domain-containing protein</fullName>
    </recommendedName>
</protein>
<evidence type="ECO:0000313" key="7">
    <source>
        <dbReference type="EMBL" id="CAL5057827.1"/>
    </source>
</evidence>
<comment type="similarity">
    <text evidence="1">Belongs to the bHLH protein family.</text>
</comment>
<dbReference type="Pfam" id="PF00010">
    <property type="entry name" value="HLH"/>
    <property type="match status" value="1"/>
</dbReference>
<dbReference type="InterPro" id="IPR044278">
    <property type="entry name" value="BHLH95-like"/>
</dbReference>
<organism evidence="7 8">
    <name type="scientific">Urochloa decumbens</name>
    <dbReference type="NCBI Taxonomy" id="240449"/>
    <lineage>
        <taxon>Eukaryota</taxon>
        <taxon>Viridiplantae</taxon>
        <taxon>Streptophyta</taxon>
        <taxon>Embryophyta</taxon>
        <taxon>Tracheophyta</taxon>
        <taxon>Spermatophyta</taxon>
        <taxon>Magnoliopsida</taxon>
        <taxon>Liliopsida</taxon>
        <taxon>Poales</taxon>
        <taxon>Poaceae</taxon>
        <taxon>PACMAD clade</taxon>
        <taxon>Panicoideae</taxon>
        <taxon>Panicodae</taxon>
        <taxon>Paniceae</taxon>
        <taxon>Melinidinae</taxon>
        <taxon>Urochloa</taxon>
    </lineage>
</organism>
<evidence type="ECO:0000313" key="8">
    <source>
        <dbReference type="Proteomes" id="UP001497457"/>
    </source>
</evidence>
<reference evidence="7 8" key="2">
    <citation type="submission" date="2024-10" db="EMBL/GenBank/DDBJ databases">
        <authorList>
            <person name="Ryan C."/>
        </authorList>
    </citation>
    <scope>NUCLEOTIDE SEQUENCE [LARGE SCALE GENOMIC DNA]</scope>
</reference>
<dbReference type="CDD" id="cd11393">
    <property type="entry name" value="bHLH_AtbHLH_like"/>
    <property type="match status" value="1"/>
</dbReference>
<feature type="region of interest" description="Disordered" evidence="5">
    <location>
        <begin position="1"/>
        <end position="81"/>
    </location>
</feature>
<feature type="compositionally biased region" description="Basic and acidic residues" evidence="5">
    <location>
        <begin position="1"/>
        <end position="12"/>
    </location>
</feature>
<dbReference type="EMBL" id="OZ075114">
    <property type="protein sequence ID" value="CAL5057827.1"/>
    <property type="molecule type" value="Genomic_DNA"/>
</dbReference>
<keyword evidence="2" id="KW-0805">Transcription regulation</keyword>
<dbReference type="InterPro" id="IPR011598">
    <property type="entry name" value="bHLH_dom"/>
</dbReference>
<dbReference type="SUPFAM" id="SSF47459">
    <property type="entry name" value="HLH, helix-loop-helix DNA-binding domain"/>
    <property type="match status" value="1"/>
</dbReference>
<evidence type="ECO:0000256" key="5">
    <source>
        <dbReference type="SAM" id="MobiDB-lite"/>
    </source>
</evidence>
<accession>A0ABC9EJ83</accession>
<dbReference type="Gene3D" id="4.10.280.10">
    <property type="entry name" value="Helix-loop-helix DNA-binding domain"/>
    <property type="match status" value="1"/>
</dbReference>
<evidence type="ECO:0000256" key="2">
    <source>
        <dbReference type="ARBA" id="ARBA00023015"/>
    </source>
</evidence>
<gene>
    <name evidence="7" type="ORF">URODEC1_LOCUS95867</name>
</gene>
<reference evidence="8" key="1">
    <citation type="submission" date="2024-06" db="EMBL/GenBank/DDBJ databases">
        <authorList>
            <person name="Ryan C."/>
        </authorList>
    </citation>
    <scope>NUCLEOTIDE SEQUENCE [LARGE SCALE GENOMIC DNA]</scope>
</reference>
<keyword evidence="4" id="KW-0175">Coiled coil</keyword>
<dbReference type="PROSITE" id="PS50888">
    <property type="entry name" value="BHLH"/>
    <property type="match status" value="1"/>
</dbReference>
<name>A0ABC9EJ83_9POAL</name>
<keyword evidence="3" id="KW-0804">Transcription</keyword>
<dbReference type="PANTHER" id="PTHR46772:SF8">
    <property type="entry name" value="TRANSCRIPTION FACTOR BHLH95"/>
    <property type="match status" value="1"/>
</dbReference>
<evidence type="ECO:0000259" key="6">
    <source>
        <dbReference type="PROSITE" id="PS50888"/>
    </source>
</evidence>
<feature type="compositionally biased region" description="Polar residues" evidence="5">
    <location>
        <begin position="59"/>
        <end position="73"/>
    </location>
</feature>
<feature type="compositionally biased region" description="Polar residues" evidence="5">
    <location>
        <begin position="13"/>
        <end position="25"/>
    </location>
</feature>
<evidence type="ECO:0000256" key="1">
    <source>
        <dbReference type="ARBA" id="ARBA00005510"/>
    </source>
</evidence>
<dbReference type="SMART" id="SM00353">
    <property type="entry name" value="HLH"/>
    <property type="match status" value="1"/>
</dbReference>
<dbReference type="Proteomes" id="UP001497457">
    <property type="component" value="Chromosome 4rd"/>
</dbReference>
<dbReference type="AlphaFoldDB" id="A0ABC9EJ83"/>
<dbReference type="InterPro" id="IPR045239">
    <property type="entry name" value="bHLH95_bHLH"/>
</dbReference>
<evidence type="ECO:0000256" key="3">
    <source>
        <dbReference type="ARBA" id="ARBA00023163"/>
    </source>
</evidence>
<proteinExistence type="inferred from homology"/>
<dbReference type="PANTHER" id="PTHR46772">
    <property type="entry name" value="BHLH DOMAIN-CONTAINING PROTEIN"/>
    <property type="match status" value="1"/>
</dbReference>
<keyword evidence="8" id="KW-1185">Reference proteome</keyword>
<dbReference type="InterPro" id="IPR036638">
    <property type="entry name" value="HLH_DNA-bd_sf"/>
</dbReference>
<feature type="domain" description="BHLH" evidence="6">
    <location>
        <begin position="79"/>
        <end position="129"/>
    </location>
</feature>
<feature type="coiled-coil region" evidence="4">
    <location>
        <begin position="119"/>
        <end position="149"/>
    </location>
</feature>